<dbReference type="OrthoDB" id="9800237at2"/>
<dbReference type="SUPFAM" id="SSF54637">
    <property type="entry name" value="Thioesterase/thiol ester dehydrase-isomerase"/>
    <property type="match status" value="1"/>
</dbReference>
<name>A0A1X0IGD0_9MYCO</name>
<dbReference type="Pfam" id="PF01575">
    <property type="entry name" value="MaoC_dehydratas"/>
    <property type="match status" value="1"/>
</dbReference>
<gene>
    <name evidence="3" type="ORF">BST39_04010</name>
</gene>
<protein>
    <recommendedName>
        <fullName evidence="2">MaoC-like domain-containing protein</fullName>
    </recommendedName>
</protein>
<dbReference type="Proteomes" id="UP000192513">
    <property type="component" value="Unassembled WGS sequence"/>
</dbReference>
<comment type="similarity">
    <text evidence="1">Belongs to the enoyl-CoA hydratase/isomerase family.</text>
</comment>
<evidence type="ECO:0000259" key="2">
    <source>
        <dbReference type="Pfam" id="PF01575"/>
    </source>
</evidence>
<evidence type="ECO:0000256" key="1">
    <source>
        <dbReference type="ARBA" id="ARBA00005254"/>
    </source>
</evidence>
<comment type="caution">
    <text evidence="3">The sequence shown here is derived from an EMBL/GenBank/DDBJ whole genome shotgun (WGS) entry which is preliminary data.</text>
</comment>
<feature type="domain" description="MaoC-like" evidence="2">
    <location>
        <begin position="24"/>
        <end position="119"/>
    </location>
</feature>
<dbReference type="PANTHER" id="PTHR43841:SF3">
    <property type="entry name" value="(3R)-HYDROXYACYL-ACP DEHYDRATASE SUBUNIT HADB"/>
    <property type="match status" value="1"/>
</dbReference>
<evidence type="ECO:0000313" key="3">
    <source>
        <dbReference type="EMBL" id="ORB45399.1"/>
    </source>
</evidence>
<evidence type="ECO:0000313" key="4">
    <source>
        <dbReference type="Proteomes" id="UP000192513"/>
    </source>
</evidence>
<dbReference type="InterPro" id="IPR029069">
    <property type="entry name" value="HotDog_dom_sf"/>
</dbReference>
<dbReference type="RefSeq" id="WP_083169335.1">
    <property type="nucleotide sequence ID" value="NZ_AP022619.1"/>
</dbReference>
<keyword evidence="4" id="KW-1185">Reference proteome</keyword>
<organism evidence="3 4">
    <name type="scientific">Mycobacterium paraseoulense</name>
    <dbReference type="NCBI Taxonomy" id="590652"/>
    <lineage>
        <taxon>Bacteria</taxon>
        <taxon>Bacillati</taxon>
        <taxon>Actinomycetota</taxon>
        <taxon>Actinomycetes</taxon>
        <taxon>Mycobacteriales</taxon>
        <taxon>Mycobacteriaceae</taxon>
        <taxon>Mycobacterium</taxon>
    </lineage>
</organism>
<reference evidence="3 4" key="1">
    <citation type="submission" date="2017-02" db="EMBL/GenBank/DDBJ databases">
        <title>The new phylogeny of genus Mycobacterium.</title>
        <authorList>
            <person name="Tortoli E."/>
            <person name="Trovato A."/>
            <person name="Cirillo D.M."/>
        </authorList>
    </citation>
    <scope>NUCLEOTIDE SEQUENCE [LARGE SCALE GENOMIC DNA]</scope>
    <source>
        <strain evidence="3 4">DSM 45000</strain>
    </source>
</reference>
<proteinExistence type="inferred from homology"/>
<sequence length="140" mass="15159">MTTDAAVLARLAVGDEAPPRVFGPLSKDMFVRYAGASGDFNPMHYDDDLARSAGYPSAFGQGMLTAALLATFVTDWLGPWQLQRYGVRFRGQVWPGDTLTCTGRVTAVDHDHDRVTVEMSVTRPDGAVAVTGFADYRLAS</sequence>
<dbReference type="PANTHER" id="PTHR43841">
    <property type="entry name" value="3-HYDROXYACYL-THIOESTER DEHYDRATASE HTDX-RELATED"/>
    <property type="match status" value="1"/>
</dbReference>
<dbReference type="AlphaFoldDB" id="A0A1X0IGD0"/>
<dbReference type="STRING" id="590652.BST39_04010"/>
<accession>A0A1X0IGD0</accession>
<dbReference type="Gene3D" id="3.10.129.10">
    <property type="entry name" value="Hotdog Thioesterase"/>
    <property type="match status" value="1"/>
</dbReference>
<dbReference type="InterPro" id="IPR002539">
    <property type="entry name" value="MaoC-like_dom"/>
</dbReference>
<dbReference type="EMBL" id="MVIE01000004">
    <property type="protein sequence ID" value="ORB45399.1"/>
    <property type="molecule type" value="Genomic_DNA"/>
</dbReference>